<dbReference type="RefSeq" id="WP_258010227.1">
    <property type="nucleotide sequence ID" value="NZ_JAMDGR010000030.1"/>
</dbReference>
<feature type="transmembrane region" description="Helical" evidence="4">
    <location>
        <begin position="81"/>
        <end position="98"/>
    </location>
</feature>
<dbReference type="SUPFAM" id="SSF103473">
    <property type="entry name" value="MFS general substrate transporter"/>
    <property type="match status" value="1"/>
</dbReference>
<evidence type="ECO:0000313" key="6">
    <source>
        <dbReference type="EMBL" id="MDD1152456.1"/>
    </source>
</evidence>
<feature type="transmembrane region" description="Helical" evidence="4">
    <location>
        <begin position="104"/>
        <end position="127"/>
    </location>
</feature>
<dbReference type="InterPro" id="IPR052714">
    <property type="entry name" value="MFS_Exporter"/>
</dbReference>
<feature type="transmembrane region" description="Helical" evidence="4">
    <location>
        <begin position="252"/>
        <end position="275"/>
    </location>
</feature>
<keyword evidence="2 4" id="KW-1133">Transmembrane helix</keyword>
<organism evidence="6 7">
    <name type="scientific">Pseudomonas idahonensis</name>
    <dbReference type="NCBI Taxonomy" id="2942628"/>
    <lineage>
        <taxon>Bacteria</taxon>
        <taxon>Pseudomonadati</taxon>
        <taxon>Pseudomonadota</taxon>
        <taxon>Gammaproteobacteria</taxon>
        <taxon>Pseudomonadales</taxon>
        <taxon>Pseudomonadaceae</taxon>
        <taxon>Pseudomonas</taxon>
    </lineage>
</organism>
<dbReference type="InterPro" id="IPR036259">
    <property type="entry name" value="MFS_trans_sf"/>
</dbReference>
<keyword evidence="3 4" id="KW-0472">Membrane</keyword>
<dbReference type="InterPro" id="IPR011701">
    <property type="entry name" value="MFS"/>
</dbReference>
<feature type="transmembrane region" description="Helical" evidence="4">
    <location>
        <begin position="50"/>
        <end position="69"/>
    </location>
</feature>
<sequence length="405" mass="42538">MSVRAMQESRGPGPLFGLFCLGSYLLSLSYGSTFLLSLLISSRGGNEHDAGSVISAAMLSTFVAVIGSGHLSDWLGAARSVALFGCLLALASLGFALTPGFGHALLLFGLTLGLGWGVFYTLGPIIVAMLVEPTQRARYFALLSGSMMTGIGSGPLLGRLASALGYPVTSAFFIAAAASLVGVLIFWRLGARLSREPNHLGTSAARITWSGAARVLSSRALWPILMVGLGGCVFGGLSSFQTSYGVSRGVDYSLFFLGFMSAAIASRMLIAGIVVKRDPYRACCLLSGLMVVSILLFLFVVDSSTSYLLAAVILGVGYGLTYSVINGLAANEAPAGSTSQALLLFSLSYFVGVFGFPWLAGRIIVEAGMQALLFTVLAIALLNWLISLGRLGWRRAFQLRIAHNP</sequence>
<dbReference type="PANTHER" id="PTHR23531:SF1">
    <property type="entry name" value="QUINOLENE RESISTANCE PROTEIN NORA"/>
    <property type="match status" value="1"/>
</dbReference>
<keyword evidence="1 4" id="KW-0812">Transmembrane</keyword>
<evidence type="ECO:0000259" key="5">
    <source>
        <dbReference type="PROSITE" id="PS50850"/>
    </source>
</evidence>
<feature type="transmembrane region" description="Helical" evidence="4">
    <location>
        <begin position="372"/>
        <end position="393"/>
    </location>
</feature>
<dbReference type="PANTHER" id="PTHR23531">
    <property type="entry name" value="QUINOLENE RESISTANCE PROTEIN NORA"/>
    <property type="match status" value="1"/>
</dbReference>
<evidence type="ECO:0000256" key="2">
    <source>
        <dbReference type="ARBA" id="ARBA00022989"/>
    </source>
</evidence>
<protein>
    <submittedName>
        <fullName evidence="6">MFS transporter</fullName>
    </submittedName>
</protein>
<dbReference type="Gene3D" id="1.20.1250.20">
    <property type="entry name" value="MFS general substrate transporter like domains"/>
    <property type="match status" value="1"/>
</dbReference>
<reference evidence="6 7" key="1">
    <citation type="submission" date="2022-05" db="EMBL/GenBank/DDBJ databases">
        <title>Novel Pseudomonas spp. Isolated from a Rainbow Trout Aquaculture Facility.</title>
        <authorList>
            <person name="Testerman T."/>
            <person name="Graf J."/>
        </authorList>
    </citation>
    <scope>NUCLEOTIDE SEQUENCE [LARGE SCALE GENOMIC DNA]</scope>
    <source>
        <strain evidence="6 7">ID357</strain>
    </source>
</reference>
<dbReference type="Proteomes" id="UP001217610">
    <property type="component" value="Unassembled WGS sequence"/>
</dbReference>
<gene>
    <name evidence="6" type="ORF">M5G25_29760</name>
</gene>
<feature type="transmembrane region" description="Helical" evidence="4">
    <location>
        <begin position="220"/>
        <end position="240"/>
    </location>
</feature>
<feature type="transmembrane region" description="Helical" evidence="4">
    <location>
        <begin position="307"/>
        <end position="329"/>
    </location>
</feature>
<feature type="transmembrane region" description="Helical" evidence="4">
    <location>
        <begin position="282"/>
        <end position="301"/>
    </location>
</feature>
<comment type="caution">
    <text evidence="6">The sequence shown here is derived from an EMBL/GenBank/DDBJ whole genome shotgun (WGS) entry which is preliminary data.</text>
</comment>
<evidence type="ECO:0000256" key="4">
    <source>
        <dbReference type="SAM" id="Phobius"/>
    </source>
</evidence>
<accession>A0ABT5QE13</accession>
<evidence type="ECO:0000256" key="3">
    <source>
        <dbReference type="ARBA" id="ARBA00023136"/>
    </source>
</evidence>
<feature type="transmembrane region" description="Helical" evidence="4">
    <location>
        <begin position="164"/>
        <end position="187"/>
    </location>
</feature>
<dbReference type="Pfam" id="PF07690">
    <property type="entry name" value="MFS_1"/>
    <property type="match status" value="1"/>
</dbReference>
<feature type="domain" description="Major facilitator superfamily (MFS) profile" evidence="5">
    <location>
        <begin position="15"/>
        <end position="395"/>
    </location>
</feature>
<proteinExistence type="predicted"/>
<keyword evidence="7" id="KW-1185">Reference proteome</keyword>
<dbReference type="PROSITE" id="PS50850">
    <property type="entry name" value="MFS"/>
    <property type="match status" value="1"/>
</dbReference>
<feature type="transmembrane region" description="Helical" evidence="4">
    <location>
        <begin position="139"/>
        <end position="158"/>
    </location>
</feature>
<dbReference type="InterPro" id="IPR020846">
    <property type="entry name" value="MFS_dom"/>
</dbReference>
<evidence type="ECO:0000313" key="7">
    <source>
        <dbReference type="Proteomes" id="UP001217610"/>
    </source>
</evidence>
<name>A0ABT5QE13_9PSED</name>
<dbReference type="EMBL" id="JAMDGR010000030">
    <property type="protein sequence ID" value="MDD1152456.1"/>
    <property type="molecule type" value="Genomic_DNA"/>
</dbReference>
<evidence type="ECO:0000256" key="1">
    <source>
        <dbReference type="ARBA" id="ARBA00022692"/>
    </source>
</evidence>
<feature type="transmembrane region" description="Helical" evidence="4">
    <location>
        <begin position="341"/>
        <end position="360"/>
    </location>
</feature>